<proteinExistence type="predicted"/>
<protein>
    <submittedName>
        <fullName evidence="2">Uncharacterized protein</fullName>
    </submittedName>
</protein>
<comment type="caution">
    <text evidence="2">The sequence shown here is derived from an EMBL/GenBank/DDBJ whole genome shotgun (WGS) entry which is preliminary data.</text>
</comment>
<keyword evidence="1" id="KW-0812">Transmembrane</keyword>
<evidence type="ECO:0000313" key="2">
    <source>
        <dbReference type="EMBL" id="KAJ7185075.1"/>
    </source>
</evidence>
<dbReference type="EMBL" id="JARJCW010000230">
    <property type="protein sequence ID" value="KAJ7185075.1"/>
    <property type="molecule type" value="Genomic_DNA"/>
</dbReference>
<keyword evidence="1" id="KW-0472">Membrane</keyword>
<reference evidence="2" key="1">
    <citation type="submission" date="2023-03" db="EMBL/GenBank/DDBJ databases">
        <title>Massive genome expansion in bonnet fungi (Mycena s.s.) driven by repeated elements and novel gene families across ecological guilds.</title>
        <authorList>
            <consortium name="Lawrence Berkeley National Laboratory"/>
            <person name="Harder C.B."/>
            <person name="Miyauchi S."/>
            <person name="Viragh M."/>
            <person name="Kuo A."/>
            <person name="Thoen E."/>
            <person name="Andreopoulos B."/>
            <person name="Lu D."/>
            <person name="Skrede I."/>
            <person name="Drula E."/>
            <person name="Henrissat B."/>
            <person name="Morin E."/>
            <person name="Kohler A."/>
            <person name="Barry K."/>
            <person name="LaButti K."/>
            <person name="Morin E."/>
            <person name="Salamov A."/>
            <person name="Lipzen A."/>
            <person name="Mereny Z."/>
            <person name="Hegedus B."/>
            <person name="Baldrian P."/>
            <person name="Stursova M."/>
            <person name="Weitz H."/>
            <person name="Taylor A."/>
            <person name="Grigoriev I.V."/>
            <person name="Nagy L.G."/>
            <person name="Martin F."/>
            <person name="Kauserud H."/>
        </authorList>
    </citation>
    <scope>NUCLEOTIDE SEQUENCE</scope>
    <source>
        <strain evidence="2">9144</strain>
    </source>
</reference>
<dbReference type="AlphaFoldDB" id="A0AAD6Y0F3"/>
<keyword evidence="1" id="KW-1133">Transmembrane helix</keyword>
<dbReference type="Proteomes" id="UP001219525">
    <property type="component" value="Unassembled WGS sequence"/>
</dbReference>
<organism evidence="2 3">
    <name type="scientific">Mycena pura</name>
    <dbReference type="NCBI Taxonomy" id="153505"/>
    <lineage>
        <taxon>Eukaryota</taxon>
        <taxon>Fungi</taxon>
        <taxon>Dikarya</taxon>
        <taxon>Basidiomycota</taxon>
        <taxon>Agaricomycotina</taxon>
        <taxon>Agaricomycetes</taxon>
        <taxon>Agaricomycetidae</taxon>
        <taxon>Agaricales</taxon>
        <taxon>Marasmiineae</taxon>
        <taxon>Mycenaceae</taxon>
        <taxon>Mycena</taxon>
    </lineage>
</organism>
<sequence>MFTIYQTQIWAMIYSYIEMVYLSLYFTVMALRQLSDHCNSLLWRSRHFEAPSRQRTQRVGGNGRMEVEQEEEMIMPAKHRGESVKHRGESPVMCFKITAIKTLVEFQRLRISLDLHIG</sequence>
<gene>
    <name evidence="2" type="ORF">GGX14DRAFT_409341</name>
</gene>
<keyword evidence="3" id="KW-1185">Reference proteome</keyword>
<feature type="transmembrane region" description="Helical" evidence="1">
    <location>
        <begin position="12"/>
        <end position="31"/>
    </location>
</feature>
<evidence type="ECO:0000313" key="3">
    <source>
        <dbReference type="Proteomes" id="UP001219525"/>
    </source>
</evidence>
<name>A0AAD6Y0F3_9AGAR</name>
<evidence type="ECO:0000256" key="1">
    <source>
        <dbReference type="SAM" id="Phobius"/>
    </source>
</evidence>
<accession>A0AAD6Y0F3</accession>